<gene>
    <name evidence="2" type="ORF">MICPUCDRAFT_56931</name>
</gene>
<reference evidence="2 3" key="1">
    <citation type="journal article" date="2009" name="Science">
        <title>Green evolution and dynamic adaptations revealed by genomes of the marine picoeukaryotes Micromonas.</title>
        <authorList>
            <person name="Worden A.Z."/>
            <person name="Lee J.H."/>
            <person name="Mock T."/>
            <person name="Rouze P."/>
            <person name="Simmons M.P."/>
            <person name="Aerts A.L."/>
            <person name="Allen A.E."/>
            <person name="Cuvelier M.L."/>
            <person name="Derelle E."/>
            <person name="Everett M.V."/>
            <person name="Foulon E."/>
            <person name="Grimwood J."/>
            <person name="Gundlach H."/>
            <person name="Henrissat B."/>
            <person name="Napoli C."/>
            <person name="McDonald S.M."/>
            <person name="Parker M.S."/>
            <person name="Rombauts S."/>
            <person name="Salamov A."/>
            <person name="Von Dassow P."/>
            <person name="Badger J.H."/>
            <person name="Coutinho P.M."/>
            <person name="Demir E."/>
            <person name="Dubchak I."/>
            <person name="Gentemann C."/>
            <person name="Eikrem W."/>
            <person name="Gready J.E."/>
            <person name="John U."/>
            <person name="Lanier W."/>
            <person name="Lindquist E.A."/>
            <person name="Lucas S."/>
            <person name="Mayer K.F."/>
            <person name="Moreau H."/>
            <person name="Not F."/>
            <person name="Otillar R."/>
            <person name="Panaud O."/>
            <person name="Pangilinan J."/>
            <person name="Paulsen I."/>
            <person name="Piegu B."/>
            <person name="Poliakov A."/>
            <person name="Robbens S."/>
            <person name="Schmutz J."/>
            <person name="Toulza E."/>
            <person name="Wyss T."/>
            <person name="Zelensky A."/>
            <person name="Zhou K."/>
            <person name="Armbrust E.V."/>
            <person name="Bhattacharya D."/>
            <person name="Goodenough U.W."/>
            <person name="Van de Peer Y."/>
            <person name="Grigoriev I.V."/>
        </authorList>
    </citation>
    <scope>NUCLEOTIDE SEQUENCE [LARGE SCALE GENOMIC DNA]</scope>
    <source>
        <strain evidence="2 3">CCMP1545</strain>
    </source>
</reference>
<proteinExistence type="predicted"/>
<sequence length="360" mass="37628">MNLSRRATSDISHASAHGAVMRAILRVTRRRALSCASSSTPRRVAPLASAPPASPSPSSSRAPFSTWGPIVAARYETWERTRDGAPRGGGGGGGARASRRDAARDAASSDAASRRVETALLRRDSRGADEILAALNTEDARRADALRVLSRAVRALEHSAQDATAAAATPSSRIALERHPGFASALTRCVAAAEAIAAREDDDGALDWSARASVAAAMHGIAKLHRARRVDALSRGRSGSGSGSTSATTPATVADTWRALVRATRKLSDGLNAKQATDVAWALAVVASDASASTTRTRAQTATDRVELAEAWRAIEDATARAPATRAKHASVATWAAAKMQVRSIHWSPYDRVGVVNAVP</sequence>
<dbReference type="Proteomes" id="UP000001876">
    <property type="component" value="Unassembled WGS sequence"/>
</dbReference>
<dbReference type="AlphaFoldDB" id="C1MPJ8"/>
<dbReference type="GeneID" id="9683407"/>
<evidence type="ECO:0000313" key="2">
    <source>
        <dbReference type="EMBL" id="EEH57920.1"/>
    </source>
</evidence>
<dbReference type="KEGG" id="mpp:MICPUCDRAFT_56931"/>
<dbReference type="EMBL" id="GG663738">
    <property type="protein sequence ID" value="EEH57920.1"/>
    <property type="molecule type" value="Genomic_DNA"/>
</dbReference>
<dbReference type="RefSeq" id="XP_003057969.1">
    <property type="nucleotide sequence ID" value="XM_003057923.1"/>
</dbReference>
<evidence type="ECO:0000256" key="1">
    <source>
        <dbReference type="SAM" id="MobiDB-lite"/>
    </source>
</evidence>
<accession>C1MPJ8</accession>
<protein>
    <submittedName>
        <fullName evidence="2">Predicted protein</fullName>
    </submittedName>
</protein>
<feature type="region of interest" description="Disordered" evidence="1">
    <location>
        <begin position="78"/>
        <end position="115"/>
    </location>
</feature>
<evidence type="ECO:0000313" key="3">
    <source>
        <dbReference type="Proteomes" id="UP000001876"/>
    </source>
</evidence>
<feature type="region of interest" description="Disordered" evidence="1">
    <location>
        <begin position="35"/>
        <end position="65"/>
    </location>
</feature>
<keyword evidence="3" id="KW-1185">Reference proteome</keyword>
<organism evidence="3">
    <name type="scientific">Micromonas pusilla (strain CCMP1545)</name>
    <name type="common">Picoplanktonic green alga</name>
    <dbReference type="NCBI Taxonomy" id="564608"/>
    <lineage>
        <taxon>Eukaryota</taxon>
        <taxon>Viridiplantae</taxon>
        <taxon>Chlorophyta</taxon>
        <taxon>Mamiellophyceae</taxon>
        <taxon>Mamiellales</taxon>
        <taxon>Mamiellaceae</taxon>
        <taxon>Micromonas</taxon>
    </lineage>
</organism>
<name>C1MPJ8_MICPC</name>
<dbReference type="OrthoDB" id="415023at2759"/>
<feature type="compositionally biased region" description="Low complexity" evidence="1">
    <location>
        <begin position="41"/>
        <end position="65"/>
    </location>
</feature>
<feature type="compositionally biased region" description="Gly residues" evidence="1">
    <location>
        <begin position="86"/>
        <end position="95"/>
    </location>
</feature>